<dbReference type="EMBL" id="JACGCM010002660">
    <property type="protein sequence ID" value="KAF6136970.1"/>
    <property type="molecule type" value="Genomic_DNA"/>
</dbReference>
<proteinExistence type="predicted"/>
<keyword evidence="2" id="KW-1185">Reference proteome</keyword>
<protein>
    <submittedName>
        <fullName evidence="1">Uncharacterized protein</fullName>
    </submittedName>
</protein>
<organism evidence="1 2">
    <name type="scientific">Kingdonia uniflora</name>
    <dbReference type="NCBI Taxonomy" id="39325"/>
    <lineage>
        <taxon>Eukaryota</taxon>
        <taxon>Viridiplantae</taxon>
        <taxon>Streptophyta</taxon>
        <taxon>Embryophyta</taxon>
        <taxon>Tracheophyta</taxon>
        <taxon>Spermatophyta</taxon>
        <taxon>Magnoliopsida</taxon>
        <taxon>Ranunculales</taxon>
        <taxon>Circaeasteraceae</taxon>
        <taxon>Kingdonia</taxon>
    </lineage>
</organism>
<name>A0A7J7L2U6_9MAGN</name>
<gene>
    <name evidence="1" type="ORF">GIB67_030734</name>
</gene>
<sequence>MECGSGFIALGEMVAPLDRKLLFVESFSNLLRLKLLDMSSLPEVGEFPAIKIPKVGFPRGVDRFKDSLLGEDQASTCSINFPGLMDSEGLLSIHPISFGAWEVYSIPRGPCFPCLIPPLEDRTSYLDDKCLIRLQKEEGTGVTGKFCSYCGNKFVKGVLCSECGHERVTS</sequence>
<reference evidence="1 2" key="1">
    <citation type="journal article" date="2020" name="IScience">
        <title>Genome Sequencing of the Endangered Kingdonia uniflora (Circaeasteraceae, Ranunculales) Reveals Potential Mechanisms of Evolutionary Specialization.</title>
        <authorList>
            <person name="Sun Y."/>
            <person name="Deng T."/>
            <person name="Zhang A."/>
            <person name="Moore M.J."/>
            <person name="Landis J.B."/>
            <person name="Lin N."/>
            <person name="Zhang H."/>
            <person name="Zhang X."/>
            <person name="Huang J."/>
            <person name="Zhang X."/>
            <person name="Sun H."/>
            <person name="Wang H."/>
        </authorList>
    </citation>
    <scope>NUCLEOTIDE SEQUENCE [LARGE SCALE GENOMIC DNA]</scope>
    <source>
        <strain evidence="1">TB1705</strain>
        <tissue evidence="1">Leaf</tissue>
    </source>
</reference>
<evidence type="ECO:0000313" key="1">
    <source>
        <dbReference type="EMBL" id="KAF6136970.1"/>
    </source>
</evidence>
<dbReference type="Proteomes" id="UP000541444">
    <property type="component" value="Unassembled WGS sequence"/>
</dbReference>
<accession>A0A7J7L2U6</accession>
<comment type="caution">
    <text evidence="1">The sequence shown here is derived from an EMBL/GenBank/DDBJ whole genome shotgun (WGS) entry which is preliminary data.</text>
</comment>
<evidence type="ECO:0000313" key="2">
    <source>
        <dbReference type="Proteomes" id="UP000541444"/>
    </source>
</evidence>
<dbReference type="AlphaFoldDB" id="A0A7J7L2U6"/>